<dbReference type="AlphaFoldDB" id="A0A0K2U0P3"/>
<proteinExistence type="predicted"/>
<organism evidence="1">
    <name type="scientific">Lepeophtheirus salmonis</name>
    <name type="common">Salmon louse</name>
    <name type="synonym">Caligus salmonis</name>
    <dbReference type="NCBI Taxonomy" id="72036"/>
    <lineage>
        <taxon>Eukaryota</taxon>
        <taxon>Metazoa</taxon>
        <taxon>Ecdysozoa</taxon>
        <taxon>Arthropoda</taxon>
        <taxon>Crustacea</taxon>
        <taxon>Multicrustacea</taxon>
        <taxon>Hexanauplia</taxon>
        <taxon>Copepoda</taxon>
        <taxon>Siphonostomatoida</taxon>
        <taxon>Caligidae</taxon>
        <taxon>Lepeophtheirus</taxon>
    </lineage>
</organism>
<sequence>FFFKSSSALSKIEWEKEKRSISSHAQEAGLLLLCYTLPSEIPHNTGHLPDSLVYILSSSITKKSSHLVELHITK</sequence>
<reference evidence="1" key="1">
    <citation type="submission" date="2014-05" db="EMBL/GenBank/DDBJ databases">
        <authorList>
            <person name="Chronopoulou M."/>
        </authorList>
    </citation>
    <scope>NUCLEOTIDE SEQUENCE</scope>
    <source>
        <tissue evidence="1">Whole organism</tissue>
    </source>
</reference>
<name>A0A0K2U0P3_LEPSM</name>
<feature type="non-terminal residue" evidence="1">
    <location>
        <position position="1"/>
    </location>
</feature>
<evidence type="ECO:0000313" key="1">
    <source>
        <dbReference type="EMBL" id="CDW31808.1"/>
    </source>
</evidence>
<dbReference type="EMBL" id="HACA01014447">
    <property type="protein sequence ID" value="CDW31808.1"/>
    <property type="molecule type" value="Transcribed_RNA"/>
</dbReference>
<protein>
    <submittedName>
        <fullName evidence="1">Uncharacterized protein</fullName>
    </submittedName>
</protein>
<accession>A0A0K2U0P3</accession>